<gene>
    <name evidence="1" type="ORF">SCODWIG_00098</name>
</gene>
<accession>A0A376B0Z1</accession>
<evidence type="ECO:0000313" key="1">
    <source>
        <dbReference type="EMBL" id="SSD58337.1"/>
    </source>
</evidence>
<keyword evidence="2" id="KW-1185">Reference proteome</keyword>
<protein>
    <submittedName>
        <fullName evidence="1">Uncharacterized protein</fullName>
    </submittedName>
</protein>
<dbReference type="AlphaFoldDB" id="A0A376B0Z1"/>
<proteinExistence type="predicted"/>
<dbReference type="EMBL" id="UFAJ01000006">
    <property type="protein sequence ID" value="SSD58337.1"/>
    <property type="molecule type" value="Genomic_DNA"/>
</dbReference>
<evidence type="ECO:0000313" key="2">
    <source>
        <dbReference type="Proteomes" id="UP000262825"/>
    </source>
</evidence>
<organism evidence="1 2">
    <name type="scientific">Saccharomycodes ludwigii</name>
    <dbReference type="NCBI Taxonomy" id="36035"/>
    <lineage>
        <taxon>Eukaryota</taxon>
        <taxon>Fungi</taxon>
        <taxon>Dikarya</taxon>
        <taxon>Ascomycota</taxon>
        <taxon>Saccharomycotina</taxon>
        <taxon>Saccharomycetes</taxon>
        <taxon>Saccharomycodales</taxon>
        <taxon>Saccharomycodaceae</taxon>
        <taxon>Saccharomycodes</taxon>
    </lineage>
</organism>
<reference evidence="2" key="1">
    <citation type="submission" date="2018-06" db="EMBL/GenBank/DDBJ databases">
        <authorList>
            <person name="Guldener U."/>
        </authorList>
    </citation>
    <scope>NUCLEOTIDE SEQUENCE [LARGE SCALE GENOMIC DNA]</scope>
    <source>
        <strain evidence="2">UTAD17</strain>
    </source>
</reference>
<dbReference type="VEuPathDB" id="FungiDB:SCODWIG_00098"/>
<sequence>MSGKPTFYSENITKQLLSRVFAKMKNGDVVGLRTKLPTKKQLSLDNTLMIVQNKLPKETVSVIFQSYNPYLTKDDFLKPLKTYAFNQEGLKTNNNHDNQHILDIFKIRNPRYFHFTNQYVVLFKNIEYCKKYFKDISIAPSIDGSFLKKNASNINNNKNNNRTVPQIDDLSGFLTTYNKYVETLSAAYESPDVFYEKIRQLGSKEKQRQVTIKTSLVSSGNGNSTLNSGITNNDNAVTLPDFKALKEIESKCCLMKSKLPSKLINVPNLPTIFWQYDLKHAFPIKDVSLKNIRLKNGGDSEHSPFLNDEENIFFIAFNNPEDVTRFQSNCHGMKFGKHKLLVENLNF</sequence>
<name>A0A376B0Z1_9ASCO</name>
<dbReference type="Proteomes" id="UP000262825">
    <property type="component" value="Unassembled WGS sequence"/>
</dbReference>
<dbReference type="OrthoDB" id="4062764at2759"/>